<evidence type="ECO:0000313" key="2">
    <source>
        <dbReference type="EMBL" id="KAK6988906.1"/>
    </source>
</evidence>
<evidence type="ECO:0000313" key="3">
    <source>
        <dbReference type="Proteomes" id="UP001362999"/>
    </source>
</evidence>
<feature type="region of interest" description="Disordered" evidence="1">
    <location>
        <begin position="97"/>
        <end position="135"/>
    </location>
</feature>
<keyword evidence="3" id="KW-1185">Reference proteome</keyword>
<comment type="caution">
    <text evidence="2">The sequence shown here is derived from an EMBL/GenBank/DDBJ whole genome shotgun (WGS) entry which is preliminary data.</text>
</comment>
<feature type="region of interest" description="Disordered" evidence="1">
    <location>
        <begin position="1"/>
        <end position="33"/>
    </location>
</feature>
<dbReference type="Proteomes" id="UP001362999">
    <property type="component" value="Unassembled WGS sequence"/>
</dbReference>
<feature type="region of interest" description="Disordered" evidence="1">
    <location>
        <begin position="205"/>
        <end position="229"/>
    </location>
</feature>
<name>A0AAV9ZR11_9AGAR</name>
<dbReference type="AlphaFoldDB" id="A0AAV9ZR11"/>
<evidence type="ECO:0000256" key="1">
    <source>
        <dbReference type="SAM" id="MobiDB-lite"/>
    </source>
</evidence>
<dbReference type="EMBL" id="JAWWNJ010000119">
    <property type="protein sequence ID" value="KAK6988906.1"/>
    <property type="molecule type" value="Genomic_DNA"/>
</dbReference>
<sequence length="229" mass="25684">MPRHRILATEEPRKGRRRHPTKRARQGRRNSPTVDQVLIMFQLSTIPPAMASRWTRSGSYHSGHDGCSRWGPDGDVICACSEFQAVIWSREGAEGYHRVDGQREAGQGRSPKPARATTSPRPLPPSSSTPHPTETQLPVRTAIKVDQHSFALQPNALLDALEKDIPRFRIALELGIILRLSLIVFITEVTKTSMPMRRRGVTVIPKCSQPPRRDGDEGASELLHPRTEW</sequence>
<feature type="compositionally biased region" description="Basic residues" evidence="1">
    <location>
        <begin position="14"/>
        <end position="28"/>
    </location>
</feature>
<protein>
    <submittedName>
        <fullName evidence="2">Uncharacterized protein</fullName>
    </submittedName>
</protein>
<accession>A0AAV9ZR11</accession>
<organism evidence="2 3">
    <name type="scientific">Favolaschia claudopus</name>
    <dbReference type="NCBI Taxonomy" id="2862362"/>
    <lineage>
        <taxon>Eukaryota</taxon>
        <taxon>Fungi</taxon>
        <taxon>Dikarya</taxon>
        <taxon>Basidiomycota</taxon>
        <taxon>Agaricomycotina</taxon>
        <taxon>Agaricomycetes</taxon>
        <taxon>Agaricomycetidae</taxon>
        <taxon>Agaricales</taxon>
        <taxon>Marasmiineae</taxon>
        <taxon>Mycenaceae</taxon>
        <taxon>Favolaschia</taxon>
    </lineage>
</organism>
<proteinExistence type="predicted"/>
<reference evidence="2 3" key="1">
    <citation type="journal article" date="2024" name="J Genomics">
        <title>Draft genome sequencing and assembly of Favolaschia claudopus CIRM-BRFM 2984 isolated from oak limbs.</title>
        <authorList>
            <person name="Navarro D."/>
            <person name="Drula E."/>
            <person name="Chaduli D."/>
            <person name="Cazenave R."/>
            <person name="Ahrendt S."/>
            <person name="Wang J."/>
            <person name="Lipzen A."/>
            <person name="Daum C."/>
            <person name="Barry K."/>
            <person name="Grigoriev I.V."/>
            <person name="Favel A."/>
            <person name="Rosso M.N."/>
            <person name="Martin F."/>
        </authorList>
    </citation>
    <scope>NUCLEOTIDE SEQUENCE [LARGE SCALE GENOMIC DNA]</scope>
    <source>
        <strain evidence="2 3">CIRM-BRFM 2984</strain>
    </source>
</reference>
<gene>
    <name evidence="2" type="ORF">R3P38DRAFT_3439750</name>
</gene>